<name>A0A0P7HTC8_9EURY</name>
<dbReference type="GO" id="GO:0005524">
    <property type="term" value="F:ATP binding"/>
    <property type="evidence" value="ECO:0007669"/>
    <property type="project" value="UniProtKB-UniRule"/>
</dbReference>
<comment type="caution">
    <text evidence="9">The sequence shown here is derived from an EMBL/GenBank/DDBJ whole genome shotgun (WGS) entry which is preliminary data.</text>
</comment>
<sequence>MDAHDLITRNAAEVVTEEEVKELAADPEGKRAYVGYEPSGVLHIGHMLGANKLIDLQEAGMEVVVLLADVHAYLNGKGTFEEIRETATRMQEQFVAYGLDEENTEFRLGSEFQFDEEYVLDLHALELETTLSRAERAMSEIGSGDSVTVSQAVYPLMQALDIEYLDIDLAIGGMEQRKVHMLARDTLPSIDYESPTCLHTPLISELSTGIGKMSSSSGVTISMEDSTAEIEEKVNGAFCPAGEVDPEPTDDGEERNNPVLEIFEYHVFPRFDEVVVERPEEYGGDLEYDSYDELEADFASGELHPADAKPTLARYLDKLVEPGREKLREQRGGETRTK</sequence>
<evidence type="ECO:0000256" key="2">
    <source>
        <dbReference type="ARBA" id="ARBA00022598"/>
    </source>
</evidence>
<evidence type="ECO:0000256" key="5">
    <source>
        <dbReference type="ARBA" id="ARBA00022917"/>
    </source>
</evidence>
<keyword evidence="10" id="KW-1185">Reference proteome</keyword>
<evidence type="ECO:0000313" key="9">
    <source>
        <dbReference type="EMBL" id="KPN29910.1"/>
    </source>
</evidence>
<dbReference type="GO" id="GO:0004831">
    <property type="term" value="F:tyrosine-tRNA ligase activity"/>
    <property type="evidence" value="ECO:0007669"/>
    <property type="project" value="UniProtKB-UniRule"/>
</dbReference>
<evidence type="ECO:0000256" key="4">
    <source>
        <dbReference type="ARBA" id="ARBA00022840"/>
    </source>
</evidence>
<evidence type="ECO:0000256" key="7">
    <source>
        <dbReference type="ARBA" id="ARBA00048248"/>
    </source>
</evidence>
<dbReference type="Pfam" id="PF00579">
    <property type="entry name" value="tRNA-synt_1b"/>
    <property type="match status" value="1"/>
</dbReference>
<dbReference type="PANTHER" id="PTHR46264:SF4">
    <property type="entry name" value="TYROSINE--TRNA LIGASE, CYTOPLASMIC"/>
    <property type="match status" value="1"/>
</dbReference>
<evidence type="ECO:0000256" key="3">
    <source>
        <dbReference type="ARBA" id="ARBA00022741"/>
    </source>
</evidence>
<evidence type="ECO:0000313" key="10">
    <source>
        <dbReference type="Proteomes" id="UP000050535"/>
    </source>
</evidence>
<dbReference type="InterPro" id="IPR001412">
    <property type="entry name" value="aa-tRNA-synth_I_CS"/>
</dbReference>
<dbReference type="PRINTS" id="PR01040">
    <property type="entry name" value="TRNASYNTHTYR"/>
</dbReference>
<evidence type="ECO:0000256" key="6">
    <source>
        <dbReference type="ARBA" id="ARBA00023146"/>
    </source>
</evidence>
<comment type="function">
    <text evidence="8">Catalyzes the attachment of tyrosine to tRNA(Tyr) in a two-step reaction: tyrosine is first activated by ATP to form Tyr-AMP and then transferred to the acceptor end of tRNA(Tyr).</text>
</comment>
<keyword evidence="4 8" id="KW-0067">ATP-binding</keyword>
<comment type="subunit">
    <text evidence="8">Homodimer.</text>
</comment>
<dbReference type="RefSeq" id="WP_054583066.1">
    <property type="nucleotide sequence ID" value="NZ_LGUC01000001.1"/>
</dbReference>
<dbReference type="PATRIC" id="fig|699431.3.peg.650"/>
<dbReference type="InterPro" id="IPR002305">
    <property type="entry name" value="aa-tRNA-synth_Ic"/>
</dbReference>
<dbReference type="OrthoDB" id="8389at2157"/>
<dbReference type="Gene3D" id="3.40.50.620">
    <property type="entry name" value="HUPs"/>
    <property type="match status" value="1"/>
</dbReference>
<dbReference type="NCBIfam" id="NF006330">
    <property type="entry name" value="PRK08560.1"/>
    <property type="match status" value="1"/>
</dbReference>
<dbReference type="NCBIfam" id="TIGR00234">
    <property type="entry name" value="tyrS"/>
    <property type="match status" value="1"/>
</dbReference>
<keyword evidence="1 8" id="KW-0963">Cytoplasm</keyword>
<dbReference type="PIRSF" id="PIRSF006588">
    <property type="entry name" value="TyrRS_arch_euk"/>
    <property type="match status" value="1"/>
</dbReference>
<evidence type="ECO:0000256" key="8">
    <source>
        <dbReference type="HAMAP-Rule" id="MF_02008"/>
    </source>
</evidence>
<dbReference type="InterPro" id="IPR050489">
    <property type="entry name" value="Tyr-tRNA_synthase"/>
</dbReference>
<keyword evidence="2 8" id="KW-0436">Ligase</keyword>
<reference evidence="10" key="1">
    <citation type="submission" date="2013-11" db="EMBL/GenBank/DDBJ databases">
        <authorList>
            <person name="Hoang H.T."/>
            <person name="Killian M.L."/>
            <person name="Madson D.M."/>
            <person name="Arruda P.H.E."/>
            <person name="Sun D."/>
            <person name="Schwartz K.J."/>
            <person name="Yoon K."/>
        </authorList>
    </citation>
    <scope>NUCLEOTIDE SEQUENCE [LARGE SCALE GENOMIC DNA]</scope>
    <source>
        <strain evidence="10">CDK2</strain>
    </source>
</reference>
<keyword evidence="6 8" id="KW-0030">Aminoacyl-tRNA synthetase</keyword>
<organism evidence="9 10">
    <name type="scientific">Halolamina pelagica</name>
    <dbReference type="NCBI Taxonomy" id="699431"/>
    <lineage>
        <taxon>Archaea</taxon>
        <taxon>Methanobacteriati</taxon>
        <taxon>Methanobacteriota</taxon>
        <taxon>Stenosarchaea group</taxon>
        <taxon>Halobacteria</taxon>
        <taxon>Halobacteriales</taxon>
        <taxon>Haloferacaceae</taxon>
    </lineage>
</organism>
<feature type="binding site" evidence="8">
    <location>
        <position position="154"/>
    </location>
    <ligand>
        <name>L-tyrosine</name>
        <dbReference type="ChEBI" id="CHEBI:58315"/>
    </ligand>
</feature>
<dbReference type="InterPro" id="IPR023617">
    <property type="entry name" value="Tyr-tRNA-ligase_arc/euk-type"/>
</dbReference>
<dbReference type="InterPro" id="IPR023684">
    <property type="entry name" value="Tyr-tRNA-ligase_3"/>
</dbReference>
<feature type="binding site" evidence="8">
    <location>
        <position position="161"/>
    </location>
    <ligand>
        <name>L-tyrosine</name>
        <dbReference type="ChEBI" id="CHEBI:58315"/>
    </ligand>
</feature>
<evidence type="ECO:0000256" key="1">
    <source>
        <dbReference type="ARBA" id="ARBA00022490"/>
    </source>
</evidence>
<feature type="short sequence motif" description="'HIGH' region" evidence="8">
    <location>
        <begin position="38"/>
        <end position="46"/>
    </location>
</feature>
<feature type="binding site" evidence="8">
    <location>
        <position position="176"/>
    </location>
    <ligand>
        <name>L-tyrosine</name>
        <dbReference type="ChEBI" id="CHEBI:58315"/>
    </ligand>
</feature>
<feature type="binding site" evidence="8">
    <location>
        <position position="158"/>
    </location>
    <ligand>
        <name>L-tyrosine</name>
        <dbReference type="ChEBI" id="CHEBI:58315"/>
    </ligand>
</feature>
<feature type="binding site" evidence="8">
    <location>
        <position position="33"/>
    </location>
    <ligand>
        <name>L-tyrosine</name>
        <dbReference type="ChEBI" id="CHEBI:58315"/>
    </ligand>
</feature>
<gene>
    <name evidence="8 9" type="primary">tyrS</name>
    <name evidence="9" type="ORF">SY89_00630</name>
</gene>
<keyword evidence="5 8" id="KW-0648">Protein biosynthesis</keyword>
<dbReference type="Proteomes" id="UP000050535">
    <property type="component" value="Unassembled WGS sequence"/>
</dbReference>
<feature type="binding site" evidence="8">
    <location>
        <position position="215"/>
    </location>
    <ligand>
        <name>ATP</name>
        <dbReference type="ChEBI" id="CHEBI:30616"/>
    </ligand>
</feature>
<comment type="similarity">
    <text evidence="8">Belongs to the class-I aminoacyl-tRNA synthetase family. TyrS type 3 subfamily.</text>
</comment>
<dbReference type="GO" id="GO:0005737">
    <property type="term" value="C:cytoplasm"/>
    <property type="evidence" value="ECO:0007669"/>
    <property type="project" value="UniProtKB-SubCell"/>
</dbReference>
<accession>A0A0P7HTC8</accession>
<feature type="short sequence motif" description="'KMSKS' region" evidence="8">
    <location>
        <begin position="212"/>
        <end position="216"/>
    </location>
</feature>
<dbReference type="AlphaFoldDB" id="A0A0P7HTC8"/>
<dbReference type="PROSITE" id="PS00178">
    <property type="entry name" value="AA_TRNA_LIGASE_I"/>
    <property type="match status" value="1"/>
</dbReference>
<dbReference type="HAMAP" id="MF_02008">
    <property type="entry name" value="Tyr_tRNA_synth_type3"/>
    <property type="match status" value="1"/>
</dbReference>
<dbReference type="EC" id="6.1.1.1" evidence="8"/>
<dbReference type="EMBL" id="LGUC01000001">
    <property type="protein sequence ID" value="KPN29910.1"/>
    <property type="molecule type" value="Genomic_DNA"/>
</dbReference>
<dbReference type="SUPFAM" id="SSF52374">
    <property type="entry name" value="Nucleotidylyl transferase"/>
    <property type="match status" value="1"/>
</dbReference>
<dbReference type="Gene3D" id="1.10.240.10">
    <property type="entry name" value="Tyrosyl-Transfer RNA Synthetase"/>
    <property type="match status" value="1"/>
</dbReference>
<proteinExistence type="inferred from homology"/>
<keyword evidence="3 8" id="KW-0547">Nucleotide-binding</keyword>
<dbReference type="PANTHER" id="PTHR46264">
    <property type="entry name" value="TYROSINE-TRNA LIGASE"/>
    <property type="match status" value="1"/>
</dbReference>
<comment type="subcellular location">
    <subcellularLocation>
        <location evidence="8">Cytoplasm</location>
    </subcellularLocation>
</comment>
<comment type="catalytic activity">
    <reaction evidence="7 8">
        <text>tRNA(Tyr) + L-tyrosine + ATP = L-tyrosyl-tRNA(Tyr) + AMP + diphosphate + H(+)</text>
        <dbReference type="Rhea" id="RHEA:10220"/>
        <dbReference type="Rhea" id="RHEA-COMP:9706"/>
        <dbReference type="Rhea" id="RHEA-COMP:9707"/>
        <dbReference type="ChEBI" id="CHEBI:15378"/>
        <dbReference type="ChEBI" id="CHEBI:30616"/>
        <dbReference type="ChEBI" id="CHEBI:33019"/>
        <dbReference type="ChEBI" id="CHEBI:58315"/>
        <dbReference type="ChEBI" id="CHEBI:78442"/>
        <dbReference type="ChEBI" id="CHEBI:78536"/>
        <dbReference type="ChEBI" id="CHEBI:456215"/>
        <dbReference type="EC" id="6.1.1.1"/>
    </reaction>
</comment>
<protein>
    <recommendedName>
        <fullName evidence="8">Tyrosine--tRNA ligase</fullName>
        <ecNumber evidence="8">6.1.1.1</ecNumber>
    </recommendedName>
    <alternativeName>
        <fullName evidence="8">Tyrosyl-tRNA synthetase</fullName>
        <shortName evidence="8">TyrRS</shortName>
    </alternativeName>
</protein>
<dbReference type="GO" id="GO:0006437">
    <property type="term" value="P:tyrosyl-tRNA aminoacylation"/>
    <property type="evidence" value="ECO:0007669"/>
    <property type="project" value="UniProtKB-UniRule"/>
</dbReference>
<dbReference type="InterPro" id="IPR014729">
    <property type="entry name" value="Rossmann-like_a/b/a_fold"/>
</dbReference>
<dbReference type="InterPro" id="IPR002307">
    <property type="entry name" value="Tyr-tRNA-ligase"/>
</dbReference>
<dbReference type="STRING" id="699431.SY89_00630"/>